<evidence type="ECO:0000259" key="6">
    <source>
        <dbReference type="Pfam" id="PF02721"/>
    </source>
</evidence>
<gene>
    <name evidence="8" type="ORF">POM88_012517</name>
</gene>
<name>A0AAD8IZ74_9APIA</name>
<evidence type="ECO:0000256" key="5">
    <source>
        <dbReference type="ARBA" id="ARBA00023125"/>
    </source>
</evidence>
<protein>
    <recommendedName>
        <fullName evidence="10">Replication factor A C-terminal domain-containing protein</fullName>
    </recommendedName>
</protein>
<evidence type="ECO:0000256" key="4">
    <source>
        <dbReference type="ARBA" id="ARBA00022833"/>
    </source>
</evidence>
<accession>A0AAD8IZ74</accession>
<evidence type="ECO:0000313" key="9">
    <source>
        <dbReference type="Proteomes" id="UP001237642"/>
    </source>
</evidence>
<dbReference type="AlphaFoldDB" id="A0AAD8IZ74"/>
<organism evidence="8 9">
    <name type="scientific">Heracleum sosnowskyi</name>
    <dbReference type="NCBI Taxonomy" id="360622"/>
    <lineage>
        <taxon>Eukaryota</taxon>
        <taxon>Viridiplantae</taxon>
        <taxon>Streptophyta</taxon>
        <taxon>Embryophyta</taxon>
        <taxon>Tracheophyta</taxon>
        <taxon>Spermatophyta</taxon>
        <taxon>Magnoliopsida</taxon>
        <taxon>eudicotyledons</taxon>
        <taxon>Gunneridae</taxon>
        <taxon>Pentapetalae</taxon>
        <taxon>asterids</taxon>
        <taxon>campanulids</taxon>
        <taxon>Apiales</taxon>
        <taxon>Apiaceae</taxon>
        <taxon>Apioideae</taxon>
        <taxon>apioid superclade</taxon>
        <taxon>Tordylieae</taxon>
        <taxon>Tordyliinae</taxon>
        <taxon>Heracleum</taxon>
    </lineage>
</organism>
<keyword evidence="9" id="KW-1185">Reference proteome</keyword>
<dbReference type="SUPFAM" id="SSF50249">
    <property type="entry name" value="Nucleic acid-binding proteins"/>
    <property type="match status" value="2"/>
</dbReference>
<dbReference type="Pfam" id="PF08646">
    <property type="entry name" value="Rep_fac-A_C"/>
    <property type="match status" value="1"/>
</dbReference>
<evidence type="ECO:0000313" key="8">
    <source>
        <dbReference type="EMBL" id="KAK1393461.1"/>
    </source>
</evidence>
<evidence type="ECO:0000256" key="2">
    <source>
        <dbReference type="ARBA" id="ARBA00022723"/>
    </source>
</evidence>
<evidence type="ECO:0000256" key="1">
    <source>
        <dbReference type="ARBA" id="ARBA00005690"/>
    </source>
</evidence>
<keyword evidence="5" id="KW-0238">DNA-binding</keyword>
<feature type="domain" description="Replication factor A C-terminal" evidence="7">
    <location>
        <begin position="243"/>
        <end position="311"/>
    </location>
</feature>
<keyword evidence="3" id="KW-0863">Zinc-finger</keyword>
<reference evidence="8" key="1">
    <citation type="submission" date="2023-02" db="EMBL/GenBank/DDBJ databases">
        <title>Genome of toxic invasive species Heracleum sosnowskyi carries increased number of genes despite the absence of recent whole-genome duplications.</title>
        <authorList>
            <person name="Schelkunov M."/>
            <person name="Shtratnikova V."/>
            <person name="Makarenko M."/>
            <person name="Klepikova A."/>
            <person name="Omelchenko D."/>
            <person name="Novikova G."/>
            <person name="Obukhova E."/>
            <person name="Bogdanov V."/>
            <person name="Penin A."/>
            <person name="Logacheva M."/>
        </authorList>
    </citation>
    <scope>NUCLEOTIDE SEQUENCE</scope>
    <source>
        <strain evidence="8">Hsosn_3</strain>
        <tissue evidence="8">Leaf</tissue>
    </source>
</reference>
<dbReference type="GO" id="GO:0003677">
    <property type="term" value="F:DNA binding"/>
    <property type="evidence" value="ECO:0007669"/>
    <property type="project" value="UniProtKB-KW"/>
</dbReference>
<dbReference type="CDD" id="cd04480">
    <property type="entry name" value="RPA1_DBD_A_like"/>
    <property type="match status" value="1"/>
</dbReference>
<dbReference type="Gene3D" id="2.40.50.140">
    <property type="entry name" value="Nucleic acid-binding proteins"/>
    <property type="match status" value="2"/>
</dbReference>
<proteinExistence type="inferred from homology"/>
<comment type="caution">
    <text evidence="8">The sequence shown here is derived from an EMBL/GenBank/DDBJ whole genome shotgun (WGS) entry which is preliminary data.</text>
</comment>
<dbReference type="Pfam" id="PF02721">
    <property type="entry name" value="DUF223"/>
    <property type="match status" value="1"/>
</dbReference>
<evidence type="ECO:0008006" key="10">
    <source>
        <dbReference type="Google" id="ProtNLM"/>
    </source>
</evidence>
<dbReference type="GO" id="GO:0008270">
    <property type="term" value="F:zinc ion binding"/>
    <property type="evidence" value="ECO:0007669"/>
    <property type="project" value="UniProtKB-KW"/>
</dbReference>
<sequence length="378" mass="41708">MEQGFILIPALTPQNATSTLLVRATRIWESINKETKQVFHTNVALLDQEENQIIATVRNSQRANVFPLISEGKVYQISDERIVSAPKKYMVVDQDIAITFYHGTQIEPTVDTAIIPQHKFELTALENIANFVNVVYALIDVTGMVTDYGNPERASNGALKKDIVLANESTDATKSYLNIDYKPVIELRAAVVAASGKSIAHLPPPVNRTFVTASSNTLQRLTIQEILAYQLPPGEKLARCLCHAEISAIMDGEGWYYTCCPKCARKVRLLGQDYYCGTCAENVPDPKQRYKLIVRVVDISGTTTFTLFNKEDNPTTEIPAVLNNVIGKTCGFDVKISSYNTNLGYEEYTVVKLSEYDPAEVEAVAEPSGAGAEAQNTT</sequence>
<dbReference type="InterPro" id="IPR012340">
    <property type="entry name" value="NA-bd_OB-fold"/>
</dbReference>
<dbReference type="PANTHER" id="PTHR47165:SF4">
    <property type="entry name" value="OS03G0429900 PROTEIN"/>
    <property type="match status" value="1"/>
</dbReference>
<dbReference type="PANTHER" id="PTHR47165">
    <property type="entry name" value="OS03G0429900 PROTEIN"/>
    <property type="match status" value="1"/>
</dbReference>
<dbReference type="InterPro" id="IPR003871">
    <property type="entry name" value="RFA1B/D_OB_1st"/>
</dbReference>
<keyword evidence="2" id="KW-0479">Metal-binding</keyword>
<evidence type="ECO:0000256" key="3">
    <source>
        <dbReference type="ARBA" id="ARBA00022771"/>
    </source>
</evidence>
<comment type="similarity">
    <text evidence="1">Belongs to the replication factor A protein 1 family.</text>
</comment>
<evidence type="ECO:0000259" key="7">
    <source>
        <dbReference type="Pfam" id="PF08646"/>
    </source>
</evidence>
<dbReference type="CDD" id="cd04476">
    <property type="entry name" value="RPA1_DBD_C"/>
    <property type="match status" value="1"/>
</dbReference>
<keyword evidence="4" id="KW-0862">Zinc</keyword>
<feature type="domain" description="Replication protein A 70 kDa DNA-binding subunit B/D first OB fold" evidence="6">
    <location>
        <begin position="8"/>
        <end position="108"/>
    </location>
</feature>
<dbReference type="Proteomes" id="UP001237642">
    <property type="component" value="Unassembled WGS sequence"/>
</dbReference>
<dbReference type="EMBL" id="JAUIZM010000003">
    <property type="protein sequence ID" value="KAK1393461.1"/>
    <property type="molecule type" value="Genomic_DNA"/>
</dbReference>
<dbReference type="InterPro" id="IPR013955">
    <property type="entry name" value="Rep_factor-A_C"/>
</dbReference>
<dbReference type="InterPro" id="IPR047192">
    <property type="entry name" value="Euk_RPA1_DBD_C"/>
</dbReference>
<reference evidence="8" key="2">
    <citation type="submission" date="2023-05" db="EMBL/GenBank/DDBJ databases">
        <authorList>
            <person name="Schelkunov M.I."/>
        </authorList>
    </citation>
    <scope>NUCLEOTIDE SEQUENCE</scope>
    <source>
        <strain evidence="8">Hsosn_3</strain>
        <tissue evidence="8">Leaf</tissue>
    </source>
</reference>